<evidence type="ECO:0000313" key="1">
    <source>
        <dbReference type="EMBL" id="KAF9621668.1"/>
    </source>
</evidence>
<dbReference type="AlphaFoldDB" id="A0A835M6M8"/>
<reference evidence="1 2" key="1">
    <citation type="submission" date="2020-10" db="EMBL/GenBank/DDBJ databases">
        <title>The Coptis chinensis genome and diversification of protoberbering-type alkaloids.</title>
        <authorList>
            <person name="Wang B."/>
            <person name="Shu S."/>
            <person name="Song C."/>
            <person name="Liu Y."/>
        </authorList>
    </citation>
    <scope>NUCLEOTIDE SEQUENCE [LARGE SCALE GENOMIC DNA]</scope>
    <source>
        <strain evidence="1">HL-2020</strain>
        <tissue evidence="1">Leaf</tissue>
    </source>
</reference>
<comment type="caution">
    <text evidence="1">The sequence shown here is derived from an EMBL/GenBank/DDBJ whole genome shotgun (WGS) entry which is preliminary data.</text>
</comment>
<dbReference type="Proteomes" id="UP000631114">
    <property type="component" value="Unassembled WGS sequence"/>
</dbReference>
<dbReference type="OrthoDB" id="10571426at2759"/>
<protein>
    <submittedName>
        <fullName evidence="1">Uncharacterized protein</fullName>
    </submittedName>
</protein>
<name>A0A835M6M8_9MAGN</name>
<accession>A0A835M6M8</accession>
<evidence type="ECO:0000313" key="2">
    <source>
        <dbReference type="Proteomes" id="UP000631114"/>
    </source>
</evidence>
<proteinExistence type="predicted"/>
<organism evidence="1 2">
    <name type="scientific">Coptis chinensis</name>
    <dbReference type="NCBI Taxonomy" id="261450"/>
    <lineage>
        <taxon>Eukaryota</taxon>
        <taxon>Viridiplantae</taxon>
        <taxon>Streptophyta</taxon>
        <taxon>Embryophyta</taxon>
        <taxon>Tracheophyta</taxon>
        <taxon>Spermatophyta</taxon>
        <taxon>Magnoliopsida</taxon>
        <taxon>Ranunculales</taxon>
        <taxon>Ranunculaceae</taxon>
        <taxon>Coptidoideae</taxon>
        <taxon>Coptis</taxon>
    </lineage>
</organism>
<keyword evidence="2" id="KW-1185">Reference proteome</keyword>
<dbReference type="EMBL" id="JADFTS010000002">
    <property type="protein sequence ID" value="KAF9621668.1"/>
    <property type="molecule type" value="Genomic_DNA"/>
</dbReference>
<sequence>MHPENSVLVFQEGVLITAIKMDLYSWATQNLMNLVPPVLLVKSLIPTRAKCTLKWQLKSSFHKLMKSDTEEEEVEDLEKKGFVYVCKKYDSHLLYGSNAIASEFQALAPGCCLGSEWALFPDPHSTSVGKYKVFGILDRSLFHTLTHYLASTPTPYTDAWTSSHCIRFQSLQNHPPVASFLANYTCLVPMRGVVSPNSSNVIKVVIHLDDELLFYDLSTHELRRIGRRSKDRKLTRPHFFHSNTLVALR</sequence>
<gene>
    <name evidence="1" type="ORF">IFM89_025579</name>
</gene>